<dbReference type="GO" id="GO:0006629">
    <property type="term" value="P:lipid metabolic process"/>
    <property type="evidence" value="ECO:0007669"/>
    <property type="project" value="InterPro"/>
</dbReference>
<sequence>MLSFSLLLLVFYIRASLCALPLLDRNSKVLDLQSHRGGRGETVESTLPSFAWGLIHGAKTLELDNGITKACEHYRTDGVVIVWHDENIVAEKCLDTAPAFEGDPDYPYVGKYIANLTLAQLKTLDCGSQRLVDFPQQLAYPGTKLSTLKELFDFVECVDAERRMLFNIESKIDADHPNRTRSVDEFVEYQYATFSKTPYLYSITYQSFDWRTLVGMKSKDPAITTAALISSGTAAGANNATSAWLAGLNLDSFEGATQGERVARAADAIDADILSPSDVSDNSPVEDPTEDGFIYFTTEEMISTSHSLGREVKPWTVNRLNIAQQLLKWGVDGVITDYTSAMKRFLEQQGYEVLPGFPQDKVLQCLVQHIQTTTNSLCFNLCNGRYLLLNV</sequence>
<feature type="signal peptide" evidence="1">
    <location>
        <begin position="1"/>
        <end position="18"/>
    </location>
</feature>
<dbReference type="EMBL" id="FUEG01000006">
    <property type="protein sequence ID" value="SJL05857.1"/>
    <property type="molecule type" value="Genomic_DNA"/>
</dbReference>
<dbReference type="InterPro" id="IPR017946">
    <property type="entry name" value="PLC-like_Pdiesterase_TIM-brl"/>
</dbReference>
<dbReference type="PANTHER" id="PTHR46211">
    <property type="entry name" value="GLYCEROPHOSPHORYL DIESTER PHOSPHODIESTERASE"/>
    <property type="match status" value="1"/>
</dbReference>
<feature type="chain" id="PRO_5012402541" description="GP-PDE domain-containing protein" evidence="1">
    <location>
        <begin position="19"/>
        <end position="391"/>
    </location>
</feature>
<dbReference type="PROSITE" id="PS51704">
    <property type="entry name" value="GP_PDE"/>
    <property type="match status" value="1"/>
</dbReference>
<evidence type="ECO:0000313" key="4">
    <source>
        <dbReference type="Proteomes" id="UP000219338"/>
    </source>
</evidence>
<reference evidence="4" key="1">
    <citation type="journal article" date="2017" name="Nat. Ecol. Evol.">
        <title>Genome expansion and lineage-specific genetic innovations in the forest pathogenic fungi Armillaria.</title>
        <authorList>
            <person name="Sipos G."/>
            <person name="Prasanna A.N."/>
            <person name="Walter M.C."/>
            <person name="O'Connor E."/>
            <person name="Balint B."/>
            <person name="Krizsan K."/>
            <person name="Kiss B."/>
            <person name="Hess J."/>
            <person name="Varga T."/>
            <person name="Slot J."/>
            <person name="Riley R."/>
            <person name="Boka B."/>
            <person name="Rigling D."/>
            <person name="Barry K."/>
            <person name="Lee J."/>
            <person name="Mihaltcheva S."/>
            <person name="LaButti K."/>
            <person name="Lipzen A."/>
            <person name="Waldron R."/>
            <person name="Moloney N.M."/>
            <person name="Sperisen C."/>
            <person name="Kredics L."/>
            <person name="Vagvoelgyi C."/>
            <person name="Patrignani A."/>
            <person name="Fitzpatrick D."/>
            <person name="Nagy I."/>
            <person name="Doyle S."/>
            <person name="Anderson J.B."/>
            <person name="Grigoriev I.V."/>
            <person name="Gueldener U."/>
            <person name="Muensterkoetter M."/>
            <person name="Nagy L.G."/>
        </authorList>
    </citation>
    <scope>NUCLEOTIDE SEQUENCE [LARGE SCALE GENOMIC DNA]</scope>
    <source>
        <strain evidence="4">C18/9</strain>
    </source>
</reference>
<organism evidence="3 4">
    <name type="scientific">Armillaria ostoyae</name>
    <name type="common">Armillaria root rot fungus</name>
    <dbReference type="NCBI Taxonomy" id="47428"/>
    <lineage>
        <taxon>Eukaryota</taxon>
        <taxon>Fungi</taxon>
        <taxon>Dikarya</taxon>
        <taxon>Basidiomycota</taxon>
        <taxon>Agaricomycotina</taxon>
        <taxon>Agaricomycetes</taxon>
        <taxon>Agaricomycetidae</taxon>
        <taxon>Agaricales</taxon>
        <taxon>Marasmiineae</taxon>
        <taxon>Physalacriaceae</taxon>
        <taxon>Armillaria</taxon>
    </lineage>
</organism>
<accession>A0A284RAR6</accession>
<evidence type="ECO:0000259" key="2">
    <source>
        <dbReference type="PROSITE" id="PS51704"/>
    </source>
</evidence>
<dbReference type="OMA" id="VVSHDPW"/>
<dbReference type="SUPFAM" id="SSF51695">
    <property type="entry name" value="PLC-like phosphodiesterases"/>
    <property type="match status" value="1"/>
</dbReference>
<evidence type="ECO:0000313" key="3">
    <source>
        <dbReference type="EMBL" id="SJL05857.1"/>
    </source>
</evidence>
<dbReference type="InterPro" id="IPR030395">
    <property type="entry name" value="GP_PDE_dom"/>
</dbReference>
<dbReference type="STRING" id="47428.A0A284RAR6"/>
<dbReference type="GO" id="GO:0008081">
    <property type="term" value="F:phosphoric diester hydrolase activity"/>
    <property type="evidence" value="ECO:0007669"/>
    <property type="project" value="InterPro"/>
</dbReference>
<protein>
    <recommendedName>
        <fullName evidence="2">GP-PDE domain-containing protein</fullName>
    </recommendedName>
</protein>
<evidence type="ECO:0000256" key="1">
    <source>
        <dbReference type="SAM" id="SignalP"/>
    </source>
</evidence>
<gene>
    <name evidence="3" type="ORF">ARMOST_09193</name>
</gene>
<dbReference type="Pfam" id="PF03009">
    <property type="entry name" value="GDPD"/>
    <property type="match status" value="1"/>
</dbReference>
<dbReference type="Gene3D" id="3.20.20.190">
    <property type="entry name" value="Phosphatidylinositol (PI) phosphodiesterase"/>
    <property type="match status" value="1"/>
</dbReference>
<keyword evidence="4" id="KW-1185">Reference proteome</keyword>
<feature type="domain" description="GP-PDE" evidence="2">
    <location>
        <begin position="30"/>
        <end position="346"/>
    </location>
</feature>
<proteinExistence type="predicted"/>
<dbReference type="Proteomes" id="UP000219338">
    <property type="component" value="Unassembled WGS sequence"/>
</dbReference>
<dbReference type="OrthoDB" id="1058301at2759"/>
<keyword evidence="1" id="KW-0732">Signal</keyword>
<dbReference type="PANTHER" id="PTHR46211:SF14">
    <property type="entry name" value="GLYCEROPHOSPHODIESTER PHOSPHODIESTERASE"/>
    <property type="match status" value="1"/>
</dbReference>
<name>A0A284RAR6_ARMOS</name>
<dbReference type="AlphaFoldDB" id="A0A284RAR6"/>